<organism evidence="2 5">
    <name type="scientific">Leptospira adleri</name>
    <dbReference type="NCBI Taxonomy" id="2023186"/>
    <lineage>
        <taxon>Bacteria</taxon>
        <taxon>Pseudomonadati</taxon>
        <taxon>Spirochaetota</taxon>
        <taxon>Spirochaetia</taxon>
        <taxon>Leptospirales</taxon>
        <taxon>Leptospiraceae</taxon>
        <taxon>Leptospira</taxon>
    </lineage>
</organism>
<evidence type="ECO:0000313" key="3">
    <source>
        <dbReference type="EMBL" id="PJZ61873.1"/>
    </source>
</evidence>
<feature type="domain" description="HTH cro/C1-type" evidence="1">
    <location>
        <begin position="17"/>
        <end position="67"/>
    </location>
</feature>
<evidence type="ECO:0000313" key="2">
    <source>
        <dbReference type="EMBL" id="PJZ51618.1"/>
    </source>
</evidence>
<dbReference type="EMBL" id="NPDV01000022">
    <property type="protein sequence ID" value="PJZ51618.1"/>
    <property type="molecule type" value="Genomic_DNA"/>
</dbReference>
<dbReference type="EMBL" id="NPDU01000024">
    <property type="protein sequence ID" value="PJZ61873.1"/>
    <property type="molecule type" value="Genomic_DNA"/>
</dbReference>
<dbReference type="AlphaFoldDB" id="A0A2M9YJA2"/>
<dbReference type="PROSITE" id="PS50943">
    <property type="entry name" value="HTH_CROC1"/>
    <property type="match status" value="1"/>
</dbReference>
<evidence type="ECO:0000259" key="1">
    <source>
        <dbReference type="PROSITE" id="PS50943"/>
    </source>
</evidence>
<dbReference type="Proteomes" id="UP000232149">
    <property type="component" value="Unassembled WGS sequence"/>
</dbReference>
<sequence length="136" mass="16037">MKFTLSTDKFKDSKYRIQEILDSSGLAKNEFADRLGITKGQVSHLLSGARKPSLTLSKLIKFEFGYLEEWTFKGEGPMKYSPPGKEEMFRKMEEEENFQRKIRNTEGAREFVMEYFELTPESRSIFLNLMRNRMKN</sequence>
<dbReference type="CDD" id="cd00093">
    <property type="entry name" value="HTH_XRE"/>
    <property type="match status" value="1"/>
</dbReference>
<name>A0A2M9YJA2_9LEPT</name>
<proteinExistence type="predicted"/>
<dbReference type="InterPro" id="IPR001387">
    <property type="entry name" value="Cro/C1-type_HTH"/>
</dbReference>
<gene>
    <name evidence="3" type="ORF">CH376_10745</name>
    <name evidence="2" type="ORF">CH380_19420</name>
</gene>
<evidence type="ECO:0000313" key="5">
    <source>
        <dbReference type="Proteomes" id="UP000232188"/>
    </source>
</evidence>
<evidence type="ECO:0000313" key="4">
    <source>
        <dbReference type="Proteomes" id="UP000232149"/>
    </source>
</evidence>
<dbReference type="Proteomes" id="UP000232188">
    <property type="component" value="Unassembled WGS sequence"/>
</dbReference>
<protein>
    <recommendedName>
        <fullName evidence="1">HTH cro/C1-type domain-containing protein</fullName>
    </recommendedName>
</protein>
<dbReference type="InterPro" id="IPR010982">
    <property type="entry name" value="Lambda_DNA-bd_dom_sf"/>
</dbReference>
<dbReference type="Pfam" id="PF01381">
    <property type="entry name" value="HTH_3"/>
    <property type="match status" value="1"/>
</dbReference>
<dbReference type="SMART" id="SM00530">
    <property type="entry name" value="HTH_XRE"/>
    <property type="match status" value="1"/>
</dbReference>
<dbReference type="SUPFAM" id="SSF47413">
    <property type="entry name" value="lambda repressor-like DNA-binding domains"/>
    <property type="match status" value="1"/>
</dbReference>
<reference evidence="4 5" key="1">
    <citation type="submission" date="2017-07" db="EMBL/GenBank/DDBJ databases">
        <title>Leptospira spp. isolated from tropical soils.</title>
        <authorList>
            <person name="Thibeaux R."/>
            <person name="Iraola G."/>
            <person name="Ferres I."/>
            <person name="Bierque E."/>
            <person name="Girault D."/>
            <person name="Soupe-Gilbert M.-E."/>
            <person name="Picardeau M."/>
            <person name="Goarant C."/>
        </authorList>
    </citation>
    <scope>NUCLEOTIDE SEQUENCE [LARGE SCALE GENOMIC DNA]</scope>
    <source>
        <strain evidence="2 5">FH2-B-C1</strain>
        <strain evidence="3 4">FH2-B-D1</strain>
    </source>
</reference>
<accession>A0A2M9YJA2</accession>
<dbReference type="GO" id="GO:0003677">
    <property type="term" value="F:DNA binding"/>
    <property type="evidence" value="ECO:0007669"/>
    <property type="project" value="InterPro"/>
</dbReference>
<dbReference type="Gene3D" id="1.10.260.40">
    <property type="entry name" value="lambda repressor-like DNA-binding domains"/>
    <property type="match status" value="1"/>
</dbReference>
<keyword evidence="4" id="KW-1185">Reference proteome</keyword>
<comment type="caution">
    <text evidence="2">The sequence shown here is derived from an EMBL/GenBank/DDBJ whole genome shotgun (WGS) entry which is preliminary data.</text>
</comment>